<gene>
    <name evidence="1" type="ORF">ACFQV2_00095</name>
</gene>
<reference evidence="2" key="1">
    <citation type="journal article" date="2019" name="Int. J. Syst. Evol. Microbiol.">
        <title>The Global Catalogue of Microorganisms (GCM) 10K type strain sequencing project: providing services to taxonomists for standard genome sequencing and annotation.</title>
        <authorList>
            <consortium name="The Broad Institute Genomics Platform"/>
            <consortium name="The Broad Institute Genome Sequencing Center for Infectious Disease"/>
            <person name="Wu L."/>
            <person name="Ma J."/>
        </authorList>
    </citation>
    <scope>NUCLEOTIDE SEQUENCE [LARGE SCALE GENOMIC DNA]</scope>
    <source>
        <strain evidence="2">JCM 17695</strain>
    </source>
</reference>
<dbReference type="Proteomes" id="UP001596512">
    <property type="component" value="Unassembled WGS sequence"/>
</dbReference>
<organism evidence="1 2">
    <name type="scientific">Actinokineospora soli</name>
    <dbReference type="NCBI Taxonomy" id="1048753"/>
    <lineage>
        <taxon>Bacteria</taxon>
        <taxon>Bacillati</taxon>
        <taxon>Actinomycetota</taxon>
        <taxon>Actinomycetes</taxon>
        <taxon>Pseudonocardiales</taxon>
        <taxon>Pseudonocardiaceae</taxon>
        <taxon>Actinokineospora</taxon>
    </lineage>
</organism>
<accession>A0ABW2THJ9</accession>
<protein>
    <submittedName>
        <fullName evidence="1">Uncharacterized protein</fullName>
    </submittedName>
</protein>
<evidence type="ECO:0000313" key="1">
    <source>
        <dbReference type="EMBL" id="MFC7612306.1"/>
    </source>
</evidence>
<name>A0ABW2THJ9_9PSEU</name>
<keyword evidence="2" id="KW-1185">Reference proteome</keyword>
<comment type="caution">
    <text evidence="1">The sequence shown here is derived from an EMBL/GenBank/DDBJ whole genome shotgun (WGS) entry which is preliminary data.</text>
</comment>
<sequence>MSRWLDELLDDGTLTIGQRQRLAAEDAGPTLNRVLRRAELAGHDPRQVLTDAITSRPWPEPGN</sequence>
<dbReference type="EMBL" id="JBHTEY010000001">
    <property type="protein sequence ID" value="MFC7612306.1"/>
    <property type="molecule type" value="Genomic_DNA"/>
</dbReference>
<proteinExistence type="predicted"/>
<evidence type="ECO:0000313" key="2">
    <source>
        <dbReference type="Proteomes" id="UP001596512"/>
    </source>
</evidence>